<reference evidence="1 2" key="1">
    <citation type="submission" date="2019-07" db="EMBL/GenBank/DDBJ databases">
        <title>WGS assembly of Gossypium tomentosum.</title>
        <authorList>
            <person name="Chen Z.J."/>
            <person name="Sreedasyam A."/>
            <person name="Ando A."/>
            <person name="Song Q."/>
            <person name="De L."/>
            <person name="Hulse-Kemp A."/>
            <person name="Ding M."/>
            <person name="Ye W."/>
            <person name="Kirkbride R."/>
            <person name="Jenkins J."/>
            <person name="Plott C."/>
            <person name="Lovell J."/>
            <person name="Lin Y.-M."/>
            <person name="Vaughn R."/>
            <person name="Liu B."/>
            <person name="Li W."/>
            <person name="Simpson S."/>
            <person name="Scheffler B."/>
            <person name="Saski C."/>
            <person name="Grover C."/>
            <person name="Hu G."/>
            <person name="Conover J."/>
            <person name="Carlson J."/>
            <person name="Shu S."/>
            <person name="Boston L."/>
            <person name="Williams M."/>
            <person name="Peterson D."/>
            <person name="Mcgee K."/>
            <person name="Jones D."/>
            <person name="Wendel J."/>
            <person name="Stelly D."/>
            <person name="Grimwood J."/>
            <person name="Schmutz J."/>
        </authorList>
    </citation>
    <scope>NUCLEOTIDE SEQUENCE [LARGE SCALE GENOMIC DNA]</scope>
    <source>
        <strain evidence="1">7179.01</strain>
    </source>
</reference>
<organism evidence="1 2">
    <name type="scientific">Gossypium tomentosum</name>
    <name type="common">Hawaiian cotton</name>
    <name type="synonym">Gossypium sandvicense</name>
    <dbReference type="NCBI Taxonomy" id="34277"/>
    <lineage>
        <taxon>Eukaryota</taxon>
        <taxon>Viridiplantae</taxon>
        <taxon>Streptophyta</taxon>
        <taxon>Embryophyta</taxon>
        <taxon>Tracheophyta</taxon>
        <taxon>Spermatophyta</taxon>
        <taxon>Magnoliopsida</taxon>
        <taxon>eudicotyledons</taxon>
        <taxon>Gunneridae</taxon>
        <taxon>Pentapetalae</taxon>
        <taxon>rosids</taxon>
        <taxon>malvids</taxon>
        <taxon>Malvales</taxon>
        <taxon>Malvaceae</taxon>
        <taxon>Malvoideae</taxon>
        <taxon>Gossypium</taxon>
    </lineage>
</organism>
<accession>A0A5D2MBL5</accession>
<name>A0A5D2MBL5_GOSTO</name>
<keyword evidence="2" id="KW-1185">Reference proteome</keyword>
<protein>
    <submittedName>
        <fullName evidence="1">Uncharacterized protein</fullName>
    </submittedName>
</protein>
<dbReference type="AlphaFoldDB" id="A0A5D2MBL5"/>
<dbReference type="Proteomes" id="UP000322667">
    <property type="component" value="Chromosome D01"/>
</dbReference>
<dbReference type="EMBL" id="CM017623">
    <property type="protein sequence ID" value="TYH88807.1"/>
    <property type="molecule type" value="Genomic_DNA"/>
</dbReference>
<sequence>MSRIISPIIDLSNIVDLHFLMTILESPIMSTELKPIEIPNFTACKPACASVMNGYEIIECRTVFEAKILPITPQTTRPEVDLEDLPSKVASNK</sequence>
<evidence type="ECO:0000313" key="2">
    <source>
        <dbReference type="Proteomes" id="UP000322667"/>
    </source>
</evidence>
<evidence type="ECO:0000313" key="1">
    <source>
        <dbReference type="EMBL" id="TYH88807.1"/>
    </source>
</evidence>
<proteinExistence type="predicted"/>
<gene>
    <name evidence="1" type="ORF">ES332_D01G214100v1</name>
</gene>